<keyword evidence="5 7" id="KW-0472">Membrane</keyword>
<name>A0A815SFG0_9BILA</name>
<dbReference type="Proteomes" id="UP000663854">
    <property type="component" value="Unassembled WGS sequence"/>
</dbReference>
<protein>
    <recommendedName>
        <fullName evidence="7">Choline transporter-like protein</fullName>
    </recommendedName>
</protein>
<comment type="subcellular location">
    <subcellularLocation>
        <location evidence="7">Cell membrane</location>
        <topology evidence="7">Multi-pass membrane protein</topology>
    </subcellularLocation>
    <subcellularLocation>
        <location evidence="1">Membrane</location>
        <topology evidence="1">Multi-pass membrane protein</topology>
    </subcellularLocation>
</comment>
<dbReference type="GO" id="GO:0005886">
    <property type="term" value="C:plasma membrane"/>
    <property type="evidence" value="ECO:0007669"/>
    <property type="project" value="UniProtKB-SubCell"/>
</dbReference>
<evidence type="ECO:0000256" key="7">
    <source>
        <dbReference type="RuleBase" id="RU368066"/>
    </source>
</evidence>
<accession>A0A815SFG0</accession>
<feature type="transmembrane region" description="Helical" evidence="7">
    <location>
        <begin position="217"/>
        <end position="238"/>
    </location>
</feature>
<dbReference type="GO" id="GO:0022857">
    <property type="term" value="F:transmembrane transporter activity"/>
    <property type="evidence" value="ECO:0007669"/>
    <property type="project" value="UniProtKB-UniRule"/>
</dbReference>
<evidence type="ECO:0000313" key="9">
    <source>
        <dbReference type="EMBL" id="CAF1489928.1"/>
    </source>
</evidence>
<evidence type="ECO:0000256" key="1">
    <source>
        <dbReference type="ARBA" id="ARBA00004141"/>
    </source>
</evidence>
<feature type="transmembrane region" description="Helical" evidence="7">
    <location>
        <begin position="619"/>
        <end position="641"/>
    </location>
</feature>
<keyword evidence="6" id="KW-0325">Glycoprotein</keyword>
<organism evidence="9 10">
    <name type="scientific">Rotaria sordida</name>
    <dbReference type="NCBI Taxonomy" id="392033"/>
    <lineage>
        <taxon>Eukaryota</taxon>
        <taxon>Metazoa</taxon>
        <taxon>Spiralia</taxon>
        <taxon>Gnathifera</taxon>
        <taxon>Rotifera</taxon>
        <taxon>Eurotatoria</taxon>
        <taxon>Bdelloidea</taxon>
        <taxon>Philodinida</taxon>
        <taxon>Philodinidae</taxon>
        <taxon>Rotaria</taxon>
    </lineage>
</organism>
<feature type="transmembrane region" description="Helical" evidence="7">
    <location>
        <begin position="245"/>
        <end position="266"/>
    </location>
</feature>
<dbReference type="EMBL" id="CAJNOH010001391">
    <property type="protein sequence ID" value="CAF1212335.1"/>
    <property type="molecule type" value="Genomic_DNA"/>
</dbReference>
<comment type="caution">
    <text evidence="9">The sequence shown here is derived from an EMBL/GenBank/DDBJ whole genome shotgun (WGS) entry which is preliminary data.</text>
</comment>
<keyword evidence="10" id="KW-1185">Reference proteome</keyword>
<dbReference type="EMBL" id="CAJNOL010002335">
    <property type="protein sequence ID" value="CAF1489928.1"/>
    <property type="molecule type" value="Genomic_DNA"/>
</dbReference>
<evidence type="ECO:0000256" key="6">
    <source>
        <dbReference type="ARBA" id="ARBA00023180"/>
    </source>
</evidence>
<reference evidence="9" key="1">
    <citation type="submission" date="2021-02" db="EMBL/GenBank/DDBJ databases">
        <authorList>
            <person name="Nowell W R."/>
        </authorList>
    </citation>
    <scope>NUCLEOTIDE SEQUENCE</scope>
</reference>
<comment type="function">
    <text evidence="7">Choline transporter.</text>
</comment>
<dbReference type="AlphaFoldDB" id="A0A815SFG0"/>
<keyword evidence="4 7" id="KW-1133">Transmembrane helix</keyword>
<evidence type="ECO:0000313" key="10">
    <source>
        <dbReference type="Proteomes" id="UP000663870"/>
    </source>
</evidence>
<evidence type="ECO:0000256" key="2">
    <source>
        <dbReference type="ARBA" id="ARBA00007168"/>
    </source>
</evidence>
<keyword evidence="3 7" id="KW-0812">Transmembrane</keyword>
<evidence type="ECO:0000256" key="4">
    <source>
        <dbReference type="ARBA" id="ARBA00022989"/>
    </source>
</evidence>
<feature type="transmembrane region" description="Helical" evidence="7">
    <location>
        <begin position="297"/>
        <end position="321"/>
    </location>
</feature>
<feature type="transmembrane region" description="Helical" evidence="7">
    <location>
        <begin position="432"/>
        <end position="458"/>
    </location>
</feature>
<evidence type="ECO:0000256" key="5">
    <source>
        <dbReference type="ARBA" id="ARBA00023136"/>
    </source>
</evidence>
<dbReference type="PANTHER" id="PTHR12385">
    <property type="entry name" value="CHOLINE TRANSPORTER-LIKE (SLC FAMILY 44)"/>
    <property type="match status" value="1"/>
</dbReference>
<dbReference type="InterPro" id="IPR007603">
    <property type="entry name" value="Choline_transptr-like"/>
</dbReference>
<evidence type="ECO:0000256" key="3">
    <source>
        <dbReference type="ARBA" id="ARBA00022692"/>
    </source>
</evidence>
<feature type="transmembrane region" description="Helical" evidence="7">
    <location>
        <begin position="545"/>
        <end position="564"/>
    </location>
</feature>
<proteinExistence type="inferred from homology"/>
<comment type="similarity">
    <text evidence="2 7">Belongs to the CTL (choline transporter-like) family.</text>
</comment>
<dbReference type="PANTHER" id="PTHR12385:SF14">
    <property type="entry name" value="CHOLINE TRANSPORTER-LIKE 2"/>
    <property type="match status" value="1"/>
</dbReference>
<gene>
    <name evidence="9" type="ORF">JXQ802_LOCUS39807</name>
    <name evidence="8" type="ORF">PYM288_LOCUS25444</name>
</gene>
<evidence type="ECO:0000313" key="8">
    <source>
        <dbReference type="EMBL" id="CAF1212335.1"/>
    </source>
</evidence>
<sequence>MKTSITLTKDARFKSPKEVLRRKRYCTGYIFAFKEGDPRQLLHPTDSQGNLCGSEEYANQPYVYFFDWTKCIKSFNVPSNILKGRPFVFPTTQVCVEQCPTVTSYYKFENDYANRVCTYDVAQSNHNDEELVKAGKCASYIITSKPLFGQCVPQHIQNLTNSIIQVPDRNKSNATVYDSNGQPLSGSRLEQSVKYLVDLLNLKQIGAMLVEDSTTSWKYILIAFAIAATVSFVWIVLMRWLAKSIVWLGIILFIVLLAIISGLSFFEFIQLREKNDNQILTEFKFVVDANYYRSLPITWLIIAILSTLLLLISALILLVLFKHLRIAFATFQEASKAVAYNWGFVTVYLATAGKPIYRTALDETAANSTNVTYGEICDPNKWNNIDGMYIECVFWEYGYDPQIDLNSILNGTGQHSKSFISFVNKNQWIPQLFSTFMFFWLTAFIIGFSELVLAGVYARYHWDRKRFGIPCLSLGESLLRALVFRLGTIAFGSLIIAIIKLIRVLLEYIEKKVKDETGRIARYLFCCCRCCLLCLEKFLKFLNRNAYIITAIYGTGFFTSARRASHIIISNPLRLLVIDKVCDFLMFIGKLCITVGIGILAFFFFTHRIPQAKEYVPELHYYLVPLLLIIIGTYVIATCFFRYEYEEKESKPSHDDAEKLEKSISN</sequence>
<feature type="transmembrane region" description="Helical" evidence="7">
    <location>
        <begin position="584"/>
        <end position="607"/>
    </location>
</feature>
<feature type="transmembrane region" description="Helical" evidence="7">
    <location>
        <begin position="478"/>
        <end position="499"/>
    </location>
</feature>
<dbReference type="Proteomes" id="UP000663870">
    <property type="component" value="Unassembled WGS sequence"/>
</dbReference>
<dbReference type="Pfam" id="PF04515">
    <property type="entry name" value="Choline_transpo"/>
    <property type="match status" value="1"/>
</dbReference>